<organism evidence="2 3">
    <name type="scientific">Undibacterium terreum</name>
    <dbReference type="NCBI Taxonomy" id="1224302"/>
    <lineage>
        <taxon>Bacteria</taxon>
        <taxon>Pseudomonadati</taxon>
        <taxon>Pseudomonadota</taxon>
        <taxon>Betaproteobacteria</taxon>
        <taxon>Burkholderiales</taxon>
        <taxon>Oxalobacteraceae</taxon>
        <taxon>Undibacterium</taxon>
    </lineage>
</organism>
<accession>A0A916XC97</accession>
<dbReference type="InterPro" id="IPR018968">
    <property type="entry name" value="Phasin"/>
</dbReference>
<proteinExistence type="predicted"/>
<evidence type="ECO:0000313" key="2">
    <source>
        <dbReference type="EMBL" id="GGC63364.1"/>
    </source>
</evidence>
<dbReference type="InterPro" id="IPR010127">
    <property type="entry name" value="Phasin_subfam-1"/>
</dbReference>
<dbReference type="Pfam" id="PF09361">
    <property type="entry name" value="Phasin_2"/>
    <property type="match status" value="1"/>
</dbReference>
<evidence type="ECO:0000313" key="3">
    <source>
        <dbReference type="Proteomes" id="UP000637423"/>
    </source>
</evidence>
<reference evidence="2" key="2">
    <citation type="submission" date="2020-09" db="EMBL/GenBank/DDBJ databases">
        <authorList>
            <person name="Sun Q."/>
            <person name="Zhou Y."/>
        </authorList>
    </citation>
    <scope>NUCLEOTIDE SEQUENCE</scope>
    <source>
        <strain evidence="2">CGMCC 1.10998</strain>
    </source>
</reference>
<gene>
    <name evidence="2" type="ORF">GCM10011396_07890</name>
</gene>
<name>A0A916XC97_9BURK</name>
<dbReference type="Proteomes" id="UP000637423">
    <property type="component" value="Unassembled WGS sequence"/>
</dbReference>
<dbReference type="EMBL" id="BMED01000001">
    <property type="protein sequence ID" value="GGC63364.1"/>
    <property type="molecule type" value="Genomic_DNA"/>
</dbReference>
<feature type="domain" description="Phasin" evidence="1">
    <location>
        <begin position="20"/>
        <end position="108"/>
    </location>
</feature>
<dbReference type="RefSeq" id="WP_188564654.1">
    <property type="nucleotide sequence ID" value="NZ_BMED01000001.1"/>
</dbReference>
<comment type="caution">
    <text evidence="2">The sequence shown here is derived from an EMBL/GenBank/DDBJ whole genome shotgun (WGS) entry which is preliminary data.</text>
</comment>
<protein>
    <recommendedName>
        <fullName evidence="1">Phasin domain-containing protein</fullName>
    </recommendedName>
</protein>
<sequence>MDSLIPNELNKLNQALLQVQREWLTEAGSKASDYGRRLAELNVATVQDSLVQSTSAIQELLAAKDPQQWMAIFNAQLQPRLERALSYSRQWADITSSFQAQMSQITQSEVNEVTEKAKQMIEGMEGNAPEEAKPTVAMVKTMFDSAKAGYEQLSRSTQQMTDMLDAGRIAAIKQASDGHRKTSAGKTKAH</sequence>
<reference evidence="2" key="1">
    <citation type="journal article" date="2014" name="Int. J. Syst. Evol. Microbiol.">
        <title>Complete genome sequence of Corynebacterium casei LMG S-19264T (=DSM 44701T), isolated from a smear-ripened cheese.</title>
        <authorList>
            <consortium name="US DOE Joint Genome Institute (JGI-PGF)"/>
            <person name="Walter F."/>
            <person name="Albersmeier A."/>
            <person name="Kalinowski J."/>
            <person name="Ruckert C."/>
        </authorList>
    </citation>
    <scope>NUCLEOTIDE SEQUENCE</scope>
    <source>
        <strain evidence="2">CGMCC 1.10998</strain>
    </source>
</reference>
<dbReference type="NCBIfam" id="TIGR01841">
    <property type="entry name" value="phasin"/>
    <property type="match status" value="1"/>
</dbReference>
<dbReference type="AlphaFoldDB" id="A0A916XC97"/>
<evidence type="ECO:0000259" key="1">
    <source>
        <dbReference type="Pfam" id="PF09361"/>
    </source>
</evidence>
<keyword evidence="3" id="KW-1185">Reference proteome</keyword>